<evidence type="ECO:0000256" key="1">
    <source>
        <dbReference type="SAM" id="Phobius"/>
    </source>
</evidence>
<organism evidence="2 3">
    <name type="scientific">Datura stramonium</name>
    <name type="common">Jimsonweed</name>
    <name type="synonym">Common thornapple</name>
    <dbReference type="NCBI Taxonomy" id="4076"/>
    <lineage>
        <taxon>Eukaryota</taxon>
        <taxon>Viridiplantae</taxon>
        <taxon>Streptophyta</taxon>
        <taxon>Embryophyta</taxon>
        <taxon>Tracheophyta</taxon>
        <taxon>Spermatophyta</taxon>
        <taxon>Magnoliopsida</taxon>
        <taxon>eudicotyledons</taxon>
        <taxon>Gunneridae</taxon>
        <taxon>Pentapetalae</taxon>
        <taxon>asterids</taxon>
        <taxon>lamiids</taxon>
        <taxon>Solanales</taxon>
        <taxon>Solanaceae</taxon>
        <taxon>Solanoideae</taxon>
        <taxon>Datureae</taxon>
        <taxon>Datura</taxon>
    </lineage>
</organism>
<sequence>MVKEGGAAAACGVVHRRRRRCGFAVWVFSTVVLTVLLVRRWSFNGGFGVLRPVVVVATERKGRGRRGGWLHVRVRPEKTKRKCGCQLSQGSGRGSSEPPSSKKYIVYIWSN</sequence>
<name>A0ABS8V6D0_DATST</name>
<keyword evidence="1" id="KW-0472">Membrane</keyword>
<evidence type="ECO:0000313" key="2">
    <source>
        <dbReference type="EMBL" id="MCD9642725.1"/>
    </source>
</evidence>
<reference evidence="2 3" key="1">
    <citation type="journal article" date="2021" name="BMC Genomics">
        <title>Datura genome reveals duplications of psychoactive alkaloid biosynthetic genes and high mutation rate following tissue culture.</title>
        <authorList>
            <person name="Rajewski A."/>
            <person name="Carter-House D."/>
            <person name="Stajich J."/>
            <person name="Litt A."/>
        </authorList>
    </citation>
    <scope>NUCLEOTIDE SEQUENCE [LARGE SCALE GENOMIC DNA]</scope>
    <source>
        <strain evidence="2">AR-01</strain>
    </source>
</reference>
<keyword evidence="1" id="KW-0812">Transmembrane</keyword>
<proteinExistence type="predicted"/>
<protein>
    <submittedName>
        <fullName evidence="2">Uncharacterized protein</fullName>
    </submittedName>
</protein>
<keyword evidence="3" id="KW-1185">Reference proteome</keyword>
<accession>A0ABS8V6D0</accession>
<dbReference type="EMBL" id="JACEIK010003688">
    <property type="protein sequence ID" value="MCD9642725.1"/>
    <property type="molecule type" value="Genomic_DNA"/>
</dbReference>
<feature type="transmembrane region" description="Helical" evidence="1">
    <location>
        <begin position="23"/>
        <end position="42"/>
    </location>
</feature>
<keyword evidence="1" id="KW-1133">Transmembrane helix</keyword>
<comment type="caution">
    <text evidence="2">The sequence shown here is derived from an EMBL/GenBank/DDBJ whole genome shotgun (WGS) entry which is preliminary data.</text>
</comment>
<evidence type="ECO:0000313" key="3">
    <source>
        <dbReference type="Proteomes" id="UP000823775"/>
    </source>
</evidence>
<dbReference type="Proteomes" id="UP000823775">
    <property type="component" value="Unassembled WGS sequence"/>
</dbReference>
<gene>
    <name evidence="2" type="ORF">HAX54_029633</name>
</gene>